<proteinExistence type="predicted"/>
<dbReference type="PANTHER" id="PTHR30093">
    <property type="entry name" value="GENERAL SECRETION PATHWAY PROTEIN G"/>
    <property type="match status" value="1"/>
</dbReference>
<dbReference type="Gene3D" id="3.30.700.10">
    <property type="entry name" value="Glycoprotein, Type 4 Pilin"/>
    <property type="match status" value="1"/>
</dbReference>
<dbReference type="AlphaFoldDB" id="A0A5C6CZ48"/>
<accession>A0A5C6CZ48</accession>
<dbReference type="Proteomes" id="UP000318437">
    <property type="component" value="Unassembled WGS sequence"/>
</dbReference>
<reference evidence="3 4" key="1">
    <citation type="submission" date="2019-02" db="EMBL/GenBank/DDBJ databases">
        <title>Deep-cultivation of Planctomycetes and their phenomic and genomic characterization uncovers novel biology.</title>
        <authorList>
            <person name="Wiegand S."/>
            <person name="Jogler M."/>
            <person name="Boedeker C."/>
            <person name="Pinto D."/>
            <person name="Vollmers J."/>
            <person name="Rivas-Marin E."/>
            <person name="Kohn T."/>
            <person name="Peeters S.H."/>
            <person name="Heuer A."/>
            <person name="Rast P."/>
            <person name="Oberbeckmann S."/>
            <person name="Bunk B."/>
            <person name="Jeske O."/>
            <person name="Meyerdierks A."/>
            <person name="Storesund J.E."/>
            <person name="Kallscheuer N."/>
            <person name="Luecker S."/>
            <person name="Lage O.M."/>
            <person name="Pohl T."/>
            <person name="Merkel B.J."/>
            <person name="Hornburger P."/>
            <person name="Mueller R.-W."/>
            <person name="Bruemmer F."/>
            <person name="Labrenz M."/>
            <person name="Spormann A.M."/>
            <person name="Op Den Camp H."/>
            <person name="Overmann J."/>
            <person name="Amann R."/>
            <person name="Jetten M.S.M."/>
            <person name="Mascher T."/>
            <person name="Medema M.H."/>
            <person name="Devos D.P."/>
            <person name="Kaster A.-K."/>
            <person name="Ovreas L."/>
            <person name="Rohde M."/>
            <person name="Galperin M.Y."/>
            <person name="Jogler C."/>
        </authorList>
    </citation>
    <scope>NUCLEOTIDE SEQUENCE [LARGE SCALE GENOMIC DNA]</scope>
    <source>
        <strain evidence="3 4">Pla144</strain>
    </source>
</reference>
<evidence type="ECO:0000256" key="1">
    <source>
        <dbReference type="SAM" id="MobiDB-lite"/>
    </source>
</evidence>
<keyword evidence="2" id="KW-0472">Membrane</keyword>
<evidence type="ECO:0008006" key="5">
    <source>
        <dbReference type="Google" id="ProtNLM"/>
    </source>
</evidence>
<dbReference type="InterPro" id="IPR045584">
    <property type="entry name" value="Pilin-like"/>
</dbReference>
<organism evidence="3 4">
    <name type="scientific">Bythopirellula polymerisocia</name>
    <dbReference type="NCBI Taxonomy" id="2528003"/>
    <lineage>
        <taxon>Bacteria</taxon>
        <taxon>Pseudomonadati</taxon>
        <taxon>Planctomycetota</taxon>
        <taxon>Planctomycetia</taxon>
        <taxon>Pirellulales</taxon>
        <taxon>Lacipirellulaceae</taxon>
        <taxon>Bythopirellula</taxon>
    </lineage>
</organism>
<dbReference type="OrthoDB" id="283383at2"/>
<evidence type="ECO:0000313" key="4">
    <source>
        <dbReference type="Proteomes" id="UP000318437"/>
    </source>
</evidence>
<keyword evidence="2" id="KW-1133">Transmembrane helix</keyword>
<evidence type="ECO:0000256" key="2">
    <source>
        <dbReference type="SAM" id="Phobius"/>
    </source>
</evidence>
<dbReference type="RefSeq" id="WP_146449578.1">
    <property type="nucleotide sequence ID" value="NZ_SJPS01000002.1"/>
</dbReference>
<dbReference type="NCBIfam" id="TIGR02532">
    <property type="entry name" value="IV_pilin_GFxxxE"/>
    <property type="match status" value="1"/>
</dbReference>
<keyword evidence="2" id="KW-0812">Transmembrane</keyword>
<gene>
    <name evidence="3" type="ORF">Pla144_15730</name>
</gene>
<keyword evidence="4" id="KW-1185">Reference proteome</keyword>
<evidence type="ECO:0000313" key="3">
    <source>
        <dbReference type="EMBL" id="TWU28286.1"/>
    </source>
</evidence>
<dbReference type="Pfam" id="PF07963">
    <property type="entry name" value="N_methyl"/>
    <property type="match status" value="1"/>
</dbReference>
<name>A0A5C6CZ48_9BACT</name>
<sequence>MARKKEQKIEVRGWRLEAWNPTSAQRLASSAFTLTELLVVITIIAILAALITAGAMNALNASKRARISLEINQLGQSIEEVKNKYGAYPPNGMSFQGESNYSGTVVSQLTTSDFERMFKKAFPRSQEPVGLIRRLGGATGNQNPGDPSLLPNGMNSAEAVYFWLGGFSEDTQYPLSGPGGPAFDPTSTTGEVLESRNREYEFDLGRLGPRNDSGVFHDTDNGGQGRYVTYDNPKNTGPARLRINLWRYNPSGSERPYLYFDASRHDPIDYDQNLTGLGQNDSVQIYALKKLREGFSTSNTPAPKDIVFVNKGKFQILHSGLDDAWGSFKPFSILNASGNVNTGDASGVFLFPTGPFTGDVADTLTNFTPGTLESAQE</sequence>
<dbReference type="InterPro" id="IPR012902">
    <property type="entry name" value="N_methyl_site"/>
</dbReference>
<dbReference type="PANTHER" id="PTHR30093:SF2">
    <property type="entry name" value="TYPE II SECRETION SYSTEM PROTEIN H"/>
    <property type="match status" value="1"/>
</dbReference>
<dbReference type="SUPFAM" id="SSF54523">
    <property type="entry name" value="Pili subunits"/>
    <property type="match status" value="1"/>
</dbReference>
<feature type="transmembrane region" description="Helical" evidence="2">
    <location>
        <begin position="37"/>
        <end position="59"/>
    </location>
</feature>
<dbReference type="EMBL" id="SJPS01000002">
    <property type="protein sequence ID" value="TWU28286.1"/>
    <property type="molecule type" value="Genomic_DNA"/>
</dbReference>
<protein>
    <recommendedName>
        <fullName evidence="5">Type II secretion system protein G</fullName>
    </recommendedName>
</protein>
<comment type="caution">
    <text evidence="3">The sequence shown here is derived from an EMBL/GenBank/DDBJ whole genome shotgun (WGS) entry which is preliminary data.</text>
</comment>
<feature type="region of interest" description="Disordered" evidence="1">
    <location>
        <begin position="207"/>
        <end position="233"/>
    </location>
</feature>